<dbReference type="Proteomes" id="UP001470230">
    <property type="component" value="Unassembled WGS sequence"/>
</dbReference>
<evidence type="ECO:0000259" key="2">
    <source>
        <dbReference type="Pfam" id="PF09758"/>
    </source>
</evidence>
<feature type="domain" description="FPL" evidence="2">
    <location>
        <begin position="56"/>
        <end position="178"/>
    </location>
</feature>
<dbReference type="InterPro" id="IPR039272">
    <property type="entry name" value="CLEC16A/TT9"/>
</dbReference>
<dbReference type="InterPro" id="IPR019155">
    <property type="entry name" value="CLEC16A/TT9_N"/>
</dbReference>
<dbReference type="PANTHER" id="PTHR21481">
    <property type="entry name" value="PROTEIN CLEC16A"/>
    <property type="match status" value="1"/>
</dbReference>
<evidence type="ECO:0000313" key="4">
    <source>
        <dbReference type="Proteomes" id="UP001470230"/>
    </source>
</evidence>
<name>A0ABR2KPV4_9EUKA</name>
<comment type="caution">
    <text evidence="3">The sequence shown here is derived from an EMBL/GenBank/DDBJ whole genome shotgun (WGS) entry which is preliminary data.</text>
</comment>
<gene>
    <name evidence="3" type="ORF">M9Y10_021559</name>
</gene>
<dbReference type="Pfam" id="PF09758">
    <property type="entry name" value="FPL"/>
    <property type="match status" value="1"/>
</dbReference>
<dbReference type="EMBL" id="JAPFFF010000003">
    <property type="protein sequence ID" value="KAK8893144.1"/>
    <property type="molecule type" value="Genomic_DNA"/>
</dbReference>
<reference evidence="3 4" key="1">
    <citation type="submission" date="2024-04" db="EMBL/GenBank/DDBJ databases">
        <title>Tritrichomonas musculus Genome.</title>
        <authorList>
            <person name="Alves-Ferreira E."/>
            <person name="Grigg M."/>
            <person name="Lorenzi H."/>
            <person name="Galac M."/>
        </authorList>
    </citation>
    <scope>NUCLEOTIDE SEQUENCE [LARGE SCALE GENOMIC DNA]</scope>
    <source>
        <strain evidence="3 4">EAF2021</strain>
    </source>
</reference>
<evidence type="ECO:0000256" key="1">
    <source>
        <dbReference type="ARBA" id="ARBA00023006"/>
    </source>
</evidence>
<keyword evidence="4" id="KW-1185">Reference proteome</keyword>
<organism evidence="3 4">
    <name type="scientific">Tritrichomonas musculus</name>
    <dbReference type="NCBI Taxonomy" id="1915356"/>
    <lineage>
        <taxon>Eukaryota</taxon>
        <taxon>Metamonada</taxon>
        <taxon>Parabasalia</taxon>
        <taxon>Tritrichomonadida</taxon>
        <taxon>Tritrichomonadidae</taxon>
        <taxon>Tritrichomonas</taxon>
    </lineage>
</organism>
<dbReference type="PANTHER" id="PTHR21481:SF0">
    <property type="entry name" value="PROTEIN CLEC16A"/>
    <property type="match status" value="1"/>
</dbReference>
<protein>
    <submittedName>
        <fullName evidence="3">Protein CL16A</fullName>
    </submittedName>
</protein>
<keyword evidence="1" id="KW-0072">Autophagy</keyword>
<proteinExistence type="predicted"/>
<accession>A0ABR2KPV4</accession>
<evidence type="ECO:0000313" key="3">
    <source>
        <dbReference type="EMBL" id="KAK8893144.1"/>
    </source>
</evidence>
<sequence>MDISELNRIKGNCLAVITTFSEETLNHFISQIDEIPNFFANSPDSLINKLSALKNAEIFNAINCLFHNPIDSNAQLKVLKFWDFLVSTCSSSAELDILFTDNVTNNLILYPFEFSSEEILQSYVTVLKGISLKAKNIDPKKFLTDDENECPLYSHALQYISNIDSVVISAARLVVLNICLIKYPPLQAFLTDKASRSPLDQLIDNLGPDEFAFLSDFLNVAPLKLCEIVISKLRSTLLECTQNQLCRAATFLADSPARSMLIEIVSVRLRTFPITVALTLSLLHLCLEKRLILFDSAIKWGLIDLSTIPTFSKAIKQLPESGSFREELNSVLSLRMSLPIDTFVSILRCLEVLDKSSIPKFVLDTNNDIIKDIKQLDTYKMMEIFLGSPEPRRRCDIEYLIENFGVAEEIEFERKIVIQLAEIQASICRWRKKRFSWFSFEKNDKNDNLHSYATSDGRTITLSSSELKISDEQVFPTNMLYLTKKKDDNKIRKYVDLVVVKSKPPGNSFMMSSNTEQLHVEFSSTNVSQSFQTDLMNILKDLLEIMLNQLEH</sequence>